<dbReference type="InterPro" id="IPR001206">
    <property type="entry name" value="Diacylglycerol_kinase_cat_dom"/>
</dbReference>
<dbReference type="RefSeq" id="XP_029739477.1">
    <property type="nucleotide sequence ID" value="XM_029884104.1"/>
</dbReference>
<dbReference type="KEGG" id="sgra:EX895_003506"/>
<dbReference type="AlphaFoldDB" id="A0A4U7KXB0"/>
<feature type="region of interest" description="Disordered" evidence="1">
    <location>
        <begin position="485"/>
        <end position="537"/>
    </location>
</feature>
<feature type="region of interest" description="Disordered" evidence="1">
    <location>
        <begin position="320"/>
        <end position="358"/>
    </location>
</feature>
<dbReference type="OrthoDB" id="3853857at2759"/>
<name>A0A4U7KXB0_9BASI</name>
<dbReference type="PROSITE" id="PS50146">
    <property type="entry name" value="DAGK"/>
    <property type="match status" value="1"/>
</dbReference>
<dbReference type="InterPro" id="IPR017438">
    <property type="entry name" value="ATP-NAD_kinase_N"/>
</dbReference>
<protein>
    <recommendedName>
        <fullName evidence="2">DAGKc domain-containing protein</fullName>
    </recommendedName>
</protein>
<dbReference type="SUPFAM" id="SSF111331">
    <property type="entry name" value="NAD kinase/diacylglycerol kinase-like"/>
    <property type="match status" value="1"/>
</dbReference>
<dbReference type="GO" id="GO:0005737">
    <property type="term" value="C:cytoplasm"/>
    <property type="evidence" value="ECO:0007669"/>
    <property type="project" value="TreeGrafter"/>
</dbReference>
<proteinExistence type="predicted"/>
<dbReference type="GO" id="GO:0016773">
    <property type="term" value="F:phosphotransferase activity, alcohol group as acceptor"/>
    <property type="evidence" value="ECO:0007669"/>
    <property type="project" value="UniProtKB-ARBA"/>
</dbReference>
<dbReference type="Proteomes" id="UP000306050">
    <property type="component" value="Chromosome SGRAM_21"/>
</dbReference>
<keyword evidence="4" id="KW-1185">Reference proteome</keyword>
<dbReference type="Gene3D" id="3.40.50.10330">
    <property type="entry name" value="Probable inorganic polyphosphate/atp-NAD kinase, domain 1"/>
    <property type="match status" value="1"/>
</dbReference>
<sequence>MADGLANGGTRAVVDVSIDGKSASIGCDHEFLFVVRGHHKQQADTIATKAYVRVPLALVLNASFVSDSDGGSLLVRLLSPPVHPNGHEATGPFSFFKKEKAPPKCMECLPQQTYEALTPAQRSERLREQLEGPCSTLRLVKIEARVVLAAKSGADIEAKTQAWVDVVMSRAYKHVKPYKRIKVLVNPAGGPGKGRQLFESRARPILEAAGCKLDVTVTTHRMHGVEIARDLKVQNHDAVAIVSGDGLWHEVLNGFATRPDARQALALPLAPIPAGSGNAISINLLGAQHGFSLALACLNIIKGRPMKLDLLSVTQPASAFPPGVPVPGKPPTSSLGKRGGARAKRQGALDGDLNQSGRGSEDVATLIDAPSKPFVQYYSFLSQAIGILADLDLGTEHLRALGDTRFAIGYATSVIRNAKCEVDVDIKLGARGTKSRAEMRQRVVDFYRDTPSAAVDQDGTVESDGQSFGSASVSQYLSHGAVTEPLASDARSPPPFDMSDPSWPHSLLSQTSQTRPARQVTAALAGPQGEEPSSSSSWMRIQEPIASLYGGKLPYVSRDMMQFPFALPNDGTIDVAMILHAGGRAAKVPENGYAESGQIVYQKAMTYLKVEAIRVTPRRREGDKKLKMGGLISIDGEKVPYAPFQVEVAHGLQYSALSLYGRFCVSIVEPPTTA</sequence>
<dbReference type="InterPro" id="IPR050187">
    <property type="entry name" value="Lipid_Phosphate_FormReg"/>
</dbReference>
<evidence type="ECO:0000256" key="1">
    <source>
        <dbReference type="SAM" id="MobiDB-lite"/>
    </source>
</evidence>
<dbReference type="GO" id="GO:0046512">
    <property type="term" value="P:sphingosine biosynthetic process"/>
    <property type="evidence" value="ECO:0007669"/>
    <property type="project" value="TreeGrafter"/>
</dbReference>
<feature type="compositionally biased region" description="Polar residues" evidence="1">
    <location>
        <begin position="507"/>
        <end position="516"/>
    </location>
</feature>
<dbReference type="Gene3D" id="2.60.200.40">
    <property type="match status" value="1"/>
</dbReference>
<dbReference type="GO" id="GO:0001727">
    <property type="term" value="F:lipid kinase activity"/>
    <property type="evidence" value="ECO:0007669"/>
    <property type="project" value="UniProtKB-ARBA"/>
</dbReference>
<feature type="domain" description="DAGKc" evidence="2">
    <location>
        <begin position="176"/>
        <end position="317"/>
    </location>
</feature>
<dbReference type="GO" id="GO:0016020">
    <property type="term" value="C:membrane"/>
    <property type="evidence" value="ECO:0007669"/>
    <property type="project" value="TreeGrafter"/>
</dbReference>
<gene>
    <name evidence="3" type="ORF">EX895_003506</name>
</gene>
<accession>A0A4U7KXB0</accession>
<evidence type="ECO:0000259" key="2">
    <source>
        <dbReference type="PROSITE" id="PS50146"/>
    </source>
</evidence>
<dbReference type="GeneID" id="40726401"/>
<comment type="caution">
    <text evidence="3">The sequence shown here is derived from an EMBL/GenBank/DDBJ whole genome shotgun (WGS) entry which is preliminary data.</text>
</comment>
<organism evidence="3 4">
    <name type="scientific">Sporisorium graminicola</name>
    <dbReference type="NCBI Taxonomy" id="280036"/>
    <lineage>
        <taxon>Eukaryota</taxon>
        <taxon>Fungi</taxon>
        <taxon>Dikarya</taxon>
        <taxon>Basidiomycota</taxon>
        <taxon>Ustilaginomycotina</taxon>
        <taxon>Ustilaginomycetes</taxon>
        <taxon>Ustilaginales</taxon>
        <taxon>Ustilaginaceae</taxon>
        <taxon>Sporisorium</taxon>
    </lineage>
</organism>
<dbReference type="PANTHER" id="PTHR12358:SF31">
    <property type="entry name" value="ACYLGLYCEROL KINASE, MITOCHONDRIAL"/>
    <property type="match status" value="1"/>
</dbReference>
<dbReference type="EMBL" id="SRRM01000013">
    <property type="protein sequence ID" value="TKY87492.1"/>
    <property type="molecule type" value="Genomic_DNA"/>
</dbReference>
<evidence type="ECO:0000313" key="3">
    <source>
        <dbReference type="EMBL" id="TKY87492.1"/>
    </source>
</evidence>
<dbReference type="Pfam" id="PF00781">
    <property type="entry name" value="DAGK_cat"/>
    <property type="match status" value="1"/>
</dbReference>
<dbReference type="PANTHER" id="PTHR12358">
    <property type="entry name" value="SPHINGOSINE KINASE"/>
    <property type="match status" value="1"/>
</dbReference>
<dbReference type="SMART" id="SM00046">
    <property type="entry name" value="DAGKc"/>
    <property type="match status" value="1"/>
</dbReference>
<evidence type="ECO:0000313" key="4">
    <source>
        <dbReference type="Proteomes" id="UP000306050"/>
    </source>
</evidence>
<reference evidence="3 4" key="1">
    <citation type="submission" date="2019-05" db="EMBL/GenBank/DDBJ databases">
        <title>Sporisorium graminicola CBS 10092 draft sequencing and annotation.</title>
        <authorList>
            <person name="Solano-Gonzalez S."/>
            <person name="Caddick M.X."/>
            <person name="Darby A."/>
        </authorList>
    </citation>
    <scope>NUCLEOTIDE SEQUENCE [LARGE SCALE GENOMIC DNA]</scope>
    <source>
        <strain evidence="3 4">CBS 10092</strain>
    </source>
</reference>
<dbReference type="InterPro" id="IPR016064">
    <property type="entry name" value="NAD/diacylglycerol_kinase_sf"/>
</dbReference>